<keyword evidence="4 8" id="KW-0566">Pantothenate biosynthesis</keyword>
<dbReference type="InterPro" id="IPR003721">
    <property type="entry name" value="Pantoate_ligase"/>
</dbReference>
<feature type="binding site" evidence="8">
    <location>
        <begin position="27"/>
        <end position="34"/>
    </location>
    <ligand>
        <name>ATP</name>
        <dbReference type="ChEBI" id="CHEBI:30616"/>
    </ligand>
</feature>
<dbReference type="SUPFAM" id="SSF52374">
    <property type="entry name" value="Nucleotidylyl transferase"/>
    <property type="match status" value="1"/>
</dbReference>
<dbReference type="GO" id="GO:0005524">
    <property type="term" value="F:ATP binding"/>
    <property type="evidence" value="ECO:0007669"/>
    <property type="project" value="UniProtKB-KW"/>
</dbReference>
<gene>
    <name evidence="8 9" type="primary">panC</name>
    <name evidence="9" type="ORF">CRECT_1743</name>
</gene>
<comment type="function">
    <text evidence="8">Catalyzes the condensation of pantoate with beta-alanine in an ATP-dependent reaction via a pantoyl-adenylate intermediate.</text>
</comment>
<dbReference type="InterPro" id="IPR014729">
    <property type="entry name" value="Rossmann-like_a/b/a_fold"/>
</dbReference>
<comment type="miscellaneous">
    <text evidence="8">The reaction proceeds by a bi uni uni bi ping pong mechanism.</text>
</comment>
<feature type="binding site" evidence="8">
    <location>
        <position position="173"/>
    </location>
    <ligand>
        <name>ATP</name>
        <dbReference type="ChEBI" id="CHEBI:30616"/>
    </ligand>
</feature>
<evidence type="ECO:0000256" key="2">
    <source>
        <dbReference type="ARBA" id="ARBA00009256"/>
    </source>
</evidence>
<protein>
    <recommendedName>
        <fullName evidence="8">Pantothenate synthetase</fullName>
        <shortName evidence="8">PS</shortName>
        <ecNumber evidence="8">6.3.2.1</ecNumber>
    </recommendedName>
    <alternativeName>
        <fullName evidence="8">Pantoate--beta-alanine ligase</fullName>
    </alternativeName>
    <alternativeName>
        <fullName evidence="8">Pantoate-activating enzyme</fullName>
    </alternativeName>
</protein>
<comment type="subcellular location">
    <subcellularLocation>
        <location evidence="8">Cytoplasm</location>
    </subcellularLocation>
</comment>
<organism evidence="9 10">
    <name type="scientific">Campylobacter rectus</name>
    <name type="common">Wolinella recta</name>
    <dbReference type="NCBI Taxonomy" id="203"/>
    <lineage>
        <taxon>Bacteria</taxon>
        <taxon>Pseudomonadati</taxon>
        <taxon>Campylobacterota</taxon>
        <taxon>Epsilonproteobacteria</taxon>
        <taxon>Campylobacterales</taxon>
        <taxon>Campylobacteraceae</taxon>
        <taxon>Campylobacter</taxon>
    </lineage>
</organism>
<dbReference type="Gene3D" id="3.30.1300.10">
    <property type="entry name" value="Pantoate-beta-alanine ligase, C-terminal domain"/>
    <property type="match status" value="1"/>
</dbReference>
<reference evidence="9 10" key="1">
    <citation type="submission" date="2016-07" db="EMBL/GenBank/DDBJ databases">
        <title>Comparative genomics of the Campylobacter concisus group.</title>
        <authorList>
            <person name="Miller W.G."/>
            <person name="Yee E."/>
            <person name="Chapman M.H."/>
            <person name="Huynh S."/>
            <person name="Bono J.L."/>
            <person name="On S.L.W."/>
            <person name="StLeger J."/>
            <person name="Foster G."/>
            <person name="Parker C.T."/>
        </authorList>
    </citation>
    <scope>NUCLEOTIDE SEQUENCE [LARGE SCALE GENOMIC DNA]</scope>
    <source>
        <strain evidence="9 10">ATCC 33238</strain>
    </source>
</reference>
<evidence type="ECO:0000256" key="1">
    <source>
        <dbReference type="ARBA" id="ARBA00004990"/>
    </source>
</evidence>
<feature type="binding site" evidence="8">
    <location>
        <begin position="181"/>
        <end position="184"/>
    </location>
    <ligand>
        <name>ATP</name>
        <dbReference type="ChEBI" id="CHEBI:30616"/>
    </ligand>
</feature>
<dbReference type="KEGG" id="crx:CRECT_1743"/>
<evidence type="ECO:0000256" key="6">
    <source>
        <dbReference type="ARBA" id="ARBA00022840"/>
    </source>
</evidence>
<feature type="binding site" evidence="8">
    <location>
        <position position="150"/>
    </location>
    <ligand>
        <name>(R)-pantoate</name>
        <dbReference type="ChEBI" id="CHEBI:15980"/>
    </ligand>
</feature>
<evidence type="ECO:0000256" key="3">
    <source>
        <dbReference type="ARBA" id="ARBA00022598"/>
    </source>
</evidence>
<dbReference type="UniPathway" id="UPA00028">
    <property type="reaction ID" value="UER00005"/>
</dbReference>
<sequence length="273" mass="30245">MQILKTIKQLRDFVAANPENIGFVPTMGALHSGHASLIEKCVAQNKTAIVSTFVNPTQFLAGEDFESYPKNEQNDAKICEELGVHAMFAPEAGELYFDTEPLISAPENLASVLEGKTRPGHFDGVLRVLNKLFHLTNAKRVYMGKKDAQQLLIVRNFVKTCFLNLEIIPCEIVREKGGLALSSRNAYLDEGQKLEALKLSHSLKKASNLIAAGELNAQTIKGEMLQTLEPLRVDYVAITDRNLNEISLIEPNNTIILVAAYVGKTRLIDNLWV</sequence>
<comment type="subunit">
    <text evidence="8">Homodimer.</text>
</comment>
<feature type="active site" description="Proton donor" evidence="8">
    <location>
        <position position="34"/>
    </location>
</feature>
<feature type="binding site" evidence="8">
    <location>
        <position position="58"/>
    </location>
    <ligand>
        <name>beta-alanine</name>
        <dbReference type="ChEBI" id="CHEBI:57966"/>
    </ligand>
</feature>
<comment type="pathway">
    <text evidence="1 8">Cofactor biosynthesis; (R)-pantothenate biosynthesis; (R)-pantothenate from (R)-pantoate and beta-alanine: step 1/1.</text>
</comment>
<accession>A0A6G5QP83</accession>
<feature type="binding site" evidence="8">
    <location>
        <begin position="144"/>
        <end position="147"/>
    </location>
    <ligand>
        <name>ATP</name>
        <dbReference type="ChEBI" id="CHEBI:30616"/>
    </ligand>
</feature>
<dbReference type="AlphaFoldDB" id="A0A6G5QP83"/>
<keyword evidence="5 8" id="KW-0547">Nucleotide-binding</keyword>
<proteinExistence type="inferred from homology"/>
<dbReference type="GO" id="GO:0005829">
    <property type="term" value="C:cytosol"/>
    <property type="evidence" value="ECO:0007669"/>
    <property type="project" value="TreeGrafter"/>
</dbReference>
<dbReference type="GO" id="GO:0004592">
    <property type="term" value="F:pantoate-beta-alanine ligase activity"/>
    <property type="evidence" value="ECO:0007669"/>
    <property type="project" value="UniProtKB-UniRule"/>
</dbReference>
<dbReference type="EMBL" id="CP012543">
    <property type="protein sequence ID" value="QCD47372.1"/>
    <property type="molecule type" value="Genomic_DNA"/>
</dbReference>
<dbReference type="PANTHER" id="PTHR21299:SF1">
    <property type="entry name" value="PANTOATE--BETA-ALANINE LIGASE"/>
    <property type="match status" value="1"/>
</dbReference>
<dbReference type="GO" id="GO:0015940">
    <property type="term" value="P:pantothenate biosynthetic process"/>
    <property type="evidence" value="ECO:0007669"/>
    <property type="project" value="UniProtKB-UniRule"/>
</dbReference>
<name>A0A6G5QP83_CAMRE</name>
<dbReference type="Gene3D" id="3.40.50.620">
    <property type="entry name" value="HUPs"/>
    <property type="match status" value="1"/>
</dbReference>
<dbReference type="Pfam" id="PF02569">
    <property type="entry name" value="Pantoate_ligase"/>
    <property type="match status" value="1"/>
</dbReference>
<dbReference type="NCBIfam" id="TIGR00018">
    <property type="entry name" value="panC"/>
    <property type="match status" value="1"/>
</dbReference>
<dbReference type="PANTHER" id="PTHR21299">
    <property type="entry name" value="CYTIDYLATE KINASE/PANTOATE-BETA-ALANINE LIGASE"/>
    <property type="match status" value="1"/>
</dbReference>
<dbReference type="EC" id="6.3.2.1" evidence="8"/>
<dbReference type="RefSeq" id="WP_004318265.1">
    <property type="nucleotide sequence ID" value="NZ_CP012543.1"/>
</dbReference>
<dbReference type="HAMAP" id="MF_00158">
    <property type="entry name" value="PanC"/>
    <property type="match status" value="1"/>
</dbReference>
<evidence type="ECO:0000313" key="9">
    <source>
        <dbReference type="EMBL" id="QCD47372.1"/>
    </source>
</evidence>
<dbReference type="InterPro" id="IPR042176">
    <property type="entry name" value="Pantoate_ligase_C"/>
</dbReference>
<comment type="similarity">
    <text evidence="2 8">Belongs to the pantothenate synthetase family.</text>
</comment>
<keyword evidence="3 8" id="KW-0436">Ligase</keyword>
<evidence type="ECO:0000256" key="8">
    <source>
        <dbReference type="HAMAP-Rule" id="MF_00158"/>
    </source>
</evidence>
<dbReference type="Proteomes" id="UP000502377">
    <property type="component" value="Chromosome"/>
</dbReference>
<evidence type="ECO:0000313" key="10">
    <source>
        <dbReference type="Proteomes" id="UP000502377"/>
    </source>
</evidence>
<evidence type="ECO:0000256" key="5">
    <source>
        <dbReference type="ARBA" id="ARBA00022741"/>
    </source>
</evidence>
<comment type="catalytic activity">
    <reaction evidence="7 8">
        <text>(R)-pantoate + beta-alanine + ATP = (R)-pantothenate + AMP + diphosphate + H(+)</text>
        <dbReference type="Rhea" id="RHEA:10912"/>
        <dbReference type="ChEBI" id="CHEBI:15378"/>
        <dbReference type="ChEBI" id="CHEBI:15980"/>
        <dbReference type="ChEBI" id="CHEBI:29032"/>
        <dbReference type="ChEBI" id="CHEBI:30616"/>
        <dbReference type="ChEBI" id="CHEBI:33019"/>
        <dbReference type="ChEBI" id="CHEBI:57966"/>
        <dbReference type="ChEBI" id="CHEBI:456215"/>
        <dbReference type="EC" id="6.3.2.1"/>
    </reaction>
</comment>
<keyword evidence="6 8" id="KW-0067">ATP-binding</keyword>
<keyword evidence="8" id="KW-0963">Cytoplasm</keyword>
<evidence type="ECO:0000256" key="7">
    <source>
        <dbReference type="ARBA" id="ARBA00048258"/>
    </source>
</evidence>
<feature type="binding site" evidence="8">
    <location>
        <position position="58"/>
    </location>
    <ligand>
        <name>(R)-pantoate</name>
        <dbReference type="ChEBI" id="CHEBI:15980"/>
    </ligand>
</feature>
<dbReference type="CDD" id="cd00560">
    <property type="entry name" value="PanC"/>
    <property type="match status" value="1"/>
</dbReference>
<evidence type="ECO:0000256" key="4">
    <source>
        <dbReference type="ARBA" id="ARBA00022655"/>
    </source>
</evidence>